<dbReference type="RefSeq" id="WP_165106326.1">
    <property type="nucleotide sequence ID" value="NZ_JAAKYA010000029.1"/>
</dbReference>
<dbReference type="Gene3D" id="3.90.78.10">
    <property type="entry name" value="UDP-N-acetylenolpyruvoylglucosamine reductase, C-terminal domain"/>
    <property type="match status" value="1"/>
</dbReference>
<evidence type="ECO:0000313" key="22">
    <source>
        <dbReference type="Proteomes" id="UP000477311"/>
    </source>
</evidence>
<evidence type="ECO:0000256" key="13">
    <source>
        <dbReference type="ARBA" id="ARBA00022984"/>
    </source>
</evidence>
<dbReference type="Gene3D" id="3.30.465.10">
    <property type="match status" value="1"/>
</dbReference>
<dbReference type="SUPFAM" id="SSF56176">
    <property type="entry name" value="FAD-binding/transporter-associated domain-like"/>
    <property type="match status" value="1"/>
</dbReference>
<evidence type="ECO:0000256" key="2">
    <source>
        <dbReference type="ARBA" id="ARBA00003921"/>
    </source>
</evidence>
<evidence type="ECO:0000256" key="4">
    <source>
        <dbReference type="ARBA" id="ARBA00004752"/>
    </source>
</evidence>
<dbReference type="InterPro" id="IPR036318">
    <property type="entry name" value="FAD-bd_PCMH-like_sf"/>
</dbReference>
<comment type="function">
    <text evidence="2 19">Cell wall formation.</text>
</comment>
<evidence type="ECO:0000256" key="14">
    <source>
        <dbReference type="ARBA" id="ARBA00023002"/>
    </source>
</evidence>
<evidence type="ECO:0000256" key="1">
    <source>
        <dbReference type="ARBA" id="ARBA00001974"/>
    </source>
</evidence>
<evidence type="ECO:0000256" key="8">
    <source>
        <dbReference type="ARBA" id="ARBA00022618"/>
    </source>
</evidence>
<accession>A0A6M1RTJ9</accession>
<keyword evidence="10 19" id="KW-0274">FAD</keyword>
<evidence type="ECO:0000256" key="17">
    <source>
        <dbReference type="ARBA" id="ARBA00031026"/>
    </source>
</evidence>
<evidence type="ECO:0000256" key="18">
    <source>
        <dbReference type="ARBA" id="ARBA00048914"/>
    </source>
</evidence>
<dbReference type="PANTHER" id="PTHR21071:SF4">
    <property type="entry name" value="UDP-N-ACETYLENOLPYRUVOYLGLUCOSAMINE REDUCTASE"/>
    <property type="match status" value="1"/>
</dbReference>
<evidence type="ECO:0000256" key="11">
    <source>
        <dbReference type="ARBA" id="ARBA00022857"/>
    </source>
</evidence>
<comment type="subcellular location">
    <subcellularLocation>
        <location evidence="3 19">Cytoplasm</location>
    </subcellularLocation>
</comment>
<dbReference type="PROSITE" id="PS51387">
    <property type="entry name" value="FAD_PCMH"/>
    <property type="match status" value="1"/>
</dbReference>
<dbReference type="Gene3D" id="3.30.43.10">
    <property type="entry name" value="Uridine Diphospho-n-acetylenolpyruvylglucosamine Reductase, domain 2"/>
    <property type="match status" value="1"/>
</dbReference>
<dbReference type="Pfam" id="PF01565">
    <property type="entry name" value="FAD_binding_4"/>
    <property type="match status" value="1"/>
</dbReference>
<keyword evidence="16 19" id="KW-0961">Cell wall biogenesis/degradation</keyword>
<dbReference type="GO" id="GO:0008762">
    <property type="term" value="F:UDP-N-acetylmuramate dehydrogenase activity"/>
    <property type="evidence" value="ECO:0007669"/>
    <property type="project" value="UniProtKB-UniRule"/>
</dbReference>
<dbReference type="Proteomes" id="UP000477311">
    <property type="component" value="Unassembled WGS sequence"/>
</dbReference>
<evidence type="ECO:0000256" key="15">
    <source>
        <dbReference type="ARBA" id="ARBA00023306"/>
    </source>
</evidence>
<comment type="caution">
    <text evidence="21">The sequence shown here is derived from an EMBL/GenBank/DDBJ whole genome shotgun (WGS) entry which is preliminary data.</text>
</comment>
<keyword evidence="14 19" id="KW-0560">Oxidoreductase</keyword>
<keyword evidence="9 19" id="KW-0285">Flavoprotein</keyword>
<reference evidence="21 22" key="1">
    <citation type="submission" date="2020-02" db="EMBL/GenBank/DDBJ databases">
        <title>Draft genome sequence of Limisphaera ngatamarikiensis NGM72.4T, a thermophilic Verrucomicrobia grouped in subdivision 3.</title>
        <authorList>
            <person name="Carere C.R."/>
            <person name="Steen J."/>
            <person name="Hugenholtz P."/>
            <person name="Stott M.B."/>
        </authorList>
    </citation>
    <scope>NUCLEOTIDE SEQUENCE [LARGE SCALE GENOMIC DNA]</scope>
    <source>
        <strain evidence="21 22">NGM72.4</strain>
    </source>
</reference>
<feature type="active site" description="Proton donor" evidence="19">
    <location>
        <position position="245"/>
    </location>
</feature>
<proteinExistence type="inferred from homology"/>
<feature type="domain" description="FAD-binding PCMH-type" evidence="20">
    <location>
        <begin position="52"/>
        <end position="217"/>
    </location>
</feature>
<keyword evidence="12 19" id="KW-0133">Cell shape</keyword>
<dbReference type="AlphaFoldDB" id="A0A6M1RTJ9"/>
<dbReference type="GO" id="GO:0071555">
    <property type="term" value="P:cell wall organization"/>
    <property type="evidence" value="ECO:0007669"/>
    <property type="project" value="UniProtKB-KW"/>
</dbReference>
<dbReference type="UniPathway" id="UPA00219"/>
<keyword evidence="22" id="KW-1185">Reference proteome</keyword>
<comment type="cofactor">
    <cofactor evidence="1 19">
        <name>FAD</name>
        <dbReference type="ChEBI" id="CHEBI:57692"/>
    </cofactor>
</comment>
<dbReference type="InterPro" id="IPR016169">
    <property type="entry name" value="FAD-bd_PCMH_sub2"/>
</dbReference>
<keyword evidence="13 19" id="KW-0573">Peptidoglycan synthesis</keyword>
<evidence type="ECO:0000256" key="12">
    <source>
        <dbReference type="ARBA" id="ARBA00022960"/>
    </source>
</evidence>
<dbReference type="GO" id="GO:0008360">
    <property type="term" value="P:regulation of cell shape"/>
    <property type="evidence" value="ECO:0007669"/>
    <property type="project" value="UniProtKB-KW"/>
</dbReference>
<evidence type="ECO:0000256" key="16">
    <source>
        <dbReference type="ARBA" id="ARBA00023316"/>
    </source>
</evidence>
<dbReference type="EMBL" id="JAAKYA010000029">
    <property type="protein sequence ID" value="NGO38711.1"/>
    <property type="molecule type" value="Genomic_DNA"/>
</dbReference>
<keyword evidence="15 19" id="KW-0131">Cell cycle</keyword>
<keyword evidence="11 19" id="KW-0521">NADP</keyword>
<dbReference type="InterPro" id="IPR016166">
    <property type="entry name" value="FAD-bd_PCMH"/>
</dbReference>
<dbReference type="HAMAP" id="MF_00037">
    <property type="entry name" value="MurB"/>
    <property type="match status" value="1"/>
</dbReference>
<protein>
    <recommendedName>
        <fullName evidence="6 19">UDP-N-acetylenolpyruvoylglucosamine reductase</fullName>
        <ecNumber evidence="5 19">1.3.1.98</ecNumber>
    </recommendedName>
    <alternativeName>
        <fullName evidence="17 19">UDP-N-acetylmuramate dehydrogenase</fullName>
    </alternativeName>
</protein>
<dbReference type="InterPro" id="IPR011601">
    <property type="entry name" value="MurB_C"/>
</dbReference>
<evidence type="ECO:0000256" key="10">
    <source>
        <dbReference type="ARBA" id="ARBA00022827"/>
    </source>
</evidence>
<evidence type="ECO:0000256" key="7">
    <source>
        <dbReference type="ARBA" id="ARBA00022490"/>
    </source>
</evidence>
<evidence type="ECO:0000313" key="21">
    <source>
        <dbReference type="EMBL" id="NGO38711.1"/>
    </source>
</evidence>
<keyword evidence="7 19" id="KW-0963">Cytoplasm</keyword>
<gene>
    <name evidence="19 21" type="primary">murB</name>
    <name evidence="21" type="ORF">G4L39_04790</name>
</gene>
<dbReference type="PANTHER" id="PTHR21071">
    <property type="entry name" value="UDP-N-ACETYLENOLPYRUVOYLGLUCOSAMINE REDUCTASE"/>
    <property type="match status" value="1"/>
</dbReference>
<evidence type="ECO:0000256" key="9">
    <source>
        <dbReference type="ARBA" id="ARBA00022630"/>
    </source>
</evidence>
<feature type="active site" evidence="19">
    <location>
        <position position="315"/>
    </location>
</feature>
<dbReference type="GO" id="GO:0051301">
    <property type="term" value="P:cell division"/>
    <property type="evidence" value="ECO:0007669"/>
    <property type="project" value="UniProtKB-KW"/>
</dbReference>
<dbReference type="GO" id="GO:0005829">
    <property type="term" value="C:cytosol"/>
    <property type="evidence" value="ECO:0007669"/>
    <property type="project" value="TreeGrafter"/>
</dbReference>
<dbReference type="EC" id="1.3.1.98" evidence="5 19"/>
<dbReference type="NCBIfam" id="NF010480">
    <property type="entry name" value="PRK13905.1"/>
    <property type="match status" value="1"/>
</dbReference>
<keyword evidence="8 19" id="KW-0132">Cell division</keyword>
<evidence type="ECO:0000256" key="3">
    <source>
        <dbReference type="ARBA" id="ARBA00004496"/>
    </source>
</evidence>
<comment type="catalytic activity">
    <reaction evidence="18 19">
        <text>UDP-N-acetyl-alpha-D-muramate + NADP(+) = UDP-N-acetyl-3-O-(1-carboxyvinyl)-alpha-D-glucosamine + NADPH + H(+)</text>
        <dbReference type="Rhea" id="RHEA:12248"/>
        <dbReference type="ChEBI" id="CHEBI:15378"/>
        <dbReference type="ChEBI" id="CHEBI:57783"/>
        <dbReference type="ChEBI" id="CHEBI:58349"/>
        <dbReference type="ChEBI" id="CHEBI:68483"/>
        <dbReference type="ChEBI" id="CHEBI:70757"/>
        <dbReference type="EC" id="1.3.1.98"/>
    </reaction>
</comment>
<dbReference type="GO" id="GO:0009252">
    <property type="term" value="P:peptidoglycan biosynthetic process"/>
    <property type="evidence" value="ECO:0007669"/>
    <property type="project" value="UniProtKB-UniRule"/>
</dbReference>
<dbReference type="GO" id="GO:0071949">
    <property type="term" value="F:FAD binding"/>
    <property type="evidence" value="ECO:0007669"/>
    <property type="project" value="InterPro"/>
</dbReference>
<organism evidence="21 22">
    <name type="scientific">Limisphaera ngatamarikiensis</name>
    <dbReference type="NCBI Taxonomy" id="1324935"/>
    <lineage>
        <taxon>Bacteria</taxon>
        <taxon>Pseudomonadati</taxon>
        <taxon>Verrucomicrobiota</taxon>
        <taxon>Verrucomicrobiia</taxon>
        <taxon>Limisphaerales</taxon>
        <taxon>Limisphaeraceae</taxon>
        <taxon>Limisphaera</taxon>
    </lineage>
</organism>
<evidence type="ECO:0000256" key="6">
    <source>
        <dbReference type="ARBA" id="ARBA00015188"/>
    </source>
</evidence>
<sequence length="332" mass="35605">MKEHEPEVMTGSGNSGASAAMDALVERLRAVLSAGARLLRDEPMSKRTTWRVGGPVDVWVEPADEEDLARVVRECREARVPVLVVGRGSNLLVTDSGFRGVVVALHGEGWQRVEVDGTRLRCGAGARLKVVAGVARDAGLGGLEFLEGIPGSVGGALRMNAGAMGRCVFEVVERVRLMDGDGSVKEVEGSRLPVRYRSCDGLEGRIALGAVLRGEPASREEIQARMQEYSRRRWATQPAAPSAGCVFKNPAGVSAGRLLDELGCKGWREGGARVSEVHANFIVTEPGATAADVLRLIRRLQEHVKRERGLTLEPEVRIVGGQEGEEGCWIAG</sequence>
<dbReference type="InterPro" id="IPR016167">
    <property type="entry name" value="FAD-bd_PCMH_sub1"/>
</dbReference>
<dbReference type="NCBIfam" id="TIGR00179">
    <property type="entry name" value="murB"/>
    <property type="match status" value="1"/>
</dbReference>
<feature type="active site" evidence="19">
    <location>
        <position position="197"/>
    </location>
</feature>
<comment type="pathway">
    <text evidence="4 19">Cell wall biogenesis; peptidoglycan biosynthesis.</text>
</comment>
<evidence type="ECO:0000256" key="5">
    <source>
        <dbReference type="ARBA" id="ARBA00012518"/>
    </source>
</evidence>
<dbReference type="InterPro" id="IPR003170">
    <property type="entry name" value="MurB"/>
</dbReference>
<evidence type="ECO:0000259" key="20">
    <source>
        <dbReference type="PROSITE" id="PS51387"/>
    </source>
</evidence>
<dbReference type="Pfam" id="PF02873">
    <property type="entry name" value="MurB_C"/>
    <property type="match status" value="1"/>
</dbReference>
<name>A0A6M1RTJ9_9BACT</name>
<dbReference type="SUPFAM" id="SSF56194">
    <property type="entry name" value="Uridine diphospho-N-Acetylenolpyruvylglucosamine reductase, MurB, C-terminal domain"/>
    <property type="match status" value="1"/>
</dbReference>
<dbReference type="InterPro" id="IPR036635">
    <property type="entry name" value="MurB_C_sf"/>
</dbReference>
<dbReference type="InterPro" id="IPR006094">
    <property type="entry name" value="Oxid_FAD_bind_N"/>
</dbReference>
<comment type="similarity">
    <text evidence="19">Belongs to the MurB family.</text>
</comment>
<evidence type="ECO:0000256" key="19">
    <source>
        <dbReference type="HAMAP-Rule" id="MF_00037"/>
    </source>
</evidence>